<reference evidence="2" key="1">
    <citation type="submission" date="2016-11" db="EMBL/GenBank/DDBJ databases">
        <authorList>
            <person name="Varghese N."/>
            <person name="Submissions S."/>
        </authorList>
    </citation>
    <scope>NUCLEOTIDE SEQUENCE [LARGE SCALE GENOMIC DNA]</scope>
    <source>
        <strain evidence="2">DSM 27370</strain>
    </source>
</reference>
<dbReference type="EMBL" id="FQUC01000007">
    <property type="protein sequence ID" value="SHF50920.1"/>
    <property type="molecule type" value="Genomic_DNA"/>
</dbReference>
<organism evidence="1 2">
    <name type="scientific">Dysgonomonas macrotermitis</name>
    <dbReference type="NCBI Taxonomy" id="1346286"/>
    <lineage>
        <taxon>Bacteria</taxon>
        <taxon>Pseudomonadati</taxon>
        <taxon>Bacteroidota</taxon>
        <taxon>Bacteroidia</taxon>
        <taxon>Bacteroidales</taxon>
        <taxon>Dysgonomonadaceae</taxon>
        <taxon>Dysgonomonas</taxon>
    </lineage>
</organism>
<evidence type="ECO:0000313" key="2">
    <source>
        <dbReference type="Proteomes" id="UP000184480"/>
    </source>
</evidence>
<accession>A0A1M5C8D3</accession>
<dbReference type="Gene3D" id="2.30.110.10">
    <property type="entry name" value="Electron Transport, Fmn-binding Protein, Chain A"/>
    <property type="match status" value="1"/>
</dbReference>
<proteinExistence type="predicted"/>
<dbReference type="STRING" id="1346286.SAMN05444362_10768"/>
<dbReference type="PANTHER" id="PTHR34071">
    <property type="entry name" value="5-NITROIMIDAZOLE ANTIBIOTICS RESISTANCE PROTEIN, NIMA-FAMILY-RELATED PROTEIN-RELATED"/>
    <property type="match status" value="1"/>
</dbReference>
<dbReference type="InterPro" id="IPR012349">
    <property type="entry name" value="Split_barrel_FMN-bd"/>
</dbReference>
<evidence type="ECO:0000313" key="1">
    <source>
        <dbReference type="EMBL" id="SHF50920.1"/>
    </source>
</evidence>
<dbReference type="Pfam" id="PF12900">
    <property type="entry name" value="Pyridox_ox_2"/>
    <property type="match status" value="1"/>
</dbReference>
<dbReference type="Proteomes" id="UP000184480">
    <property type="component" value="Unassembled WGS sequence"/>
</dbReference>
<name>A0A1M5C8D3_9BACT</name>
<gene>
    <name evidence="1" type="ORF">SAMN05444362_10768</name>
</gene>
<keyword evidence="2" id="KW-1185">Reference proteome</keyword>
<dbReference type="AlphaFoldDB" id="A0A1M5C8D3"/>
<dbReference type="SUPFAM" id="SSF50475">
    <property type="entry name" value="FMN-binding split barrel"/>
    <property type="match status" value="1"/>
</dbReference>
<protein>
    <recommendedName>
        <fullName evidence="3">Nitroimidazol reductase NimA, pyridoxamine 5'-phosphate oxidase superfamily</fullName>
    </recommendedName>
</protein>
<dbReference type="PANTHER" id="PTHR34071:SF2">
    <property type="entry name" value="FLAVIN-NUCLEOTIDE-BINDING PROTEIN"/>
    <property type="match status" value="1"/>
</dbReference>
<dbReference type="InterPro" id="IPR024747">
    <property type="entry name" value="Pyridox_Oxase-rel"/>
</dbReference>
<evidence type="ECO:0008006" key="3">
    <source>
        <dbReference type="Google" id="ProtNLM"/>
    </source>
</evidence>
<sequence length="182" mass="21189">MKYLLELPYLCYQRKLNYNTMVTIPIEEREFIEGTIRSCKECFVGMIDTEGFPYVIPMNFGYKNDVVYLHSGPEGNAIRSLTQNPNVCITFCTDSEITHQNEEVACSYRVRGSSVICKGKVDFVEDFEEKVNILDILMEQYSDQKFKYSDPAVRNVKVWKVEIEKVSGRLFGVPYKESHQYK</sequence>